<reference evidence="1 2" key="1">
    <citation type="submission" date="2018-11" db="EMBL/GenBank/DDBJ databases">
        <authorList>
            <person name="Lopez-Roques C."/>
            <person name="Donnadieu C."/>
            <person name="Bouchez O."/>
            <person name="Klopp C."/>
            <person name="Cabau C."/>
            <person name="Zahm M."/>
        </authorList>
    </citation>
    <scope>NUCLEOTIDE SEQUENCE [LARGE SCALE GENOMIC DNA]</scope>
    <source>
        <strain evidence="1">RS831</strain>
        <tissue evidence="1">Whole body</tissue>
    </source>
</reference>
<dbReference type="Proteomes" id="UP000283210">
    <property type="component" value="Chromosome 16"/>
</dbReference>
<reference evidence="1 2" key="2">
    <citation type="submission" date="2019-01" db="EMBL/GenBank/DDBJ databases">
        <title>A chromosome length genome reference of the Java medaka (oryzias javanicus).</title>
        <authorList>
            <person name="Herpin A."/>
            <person name="Takehana Y."/>
            <person name="Naruse K."/>
            <person name="Ansai S."/>
            <person name="Kawaguchi M."/>
        </authorList>
    </citation>
    <scope>NUCLEOTIDE SEQUENCE [LARGE SCALE GENOMIC DNA]</scope>
    <source>
        <strain evidence="1">RS831</strain>
        <tissue evidence="1">Whole body</tissue>
    </source>
</reference>
<evidence type="ECO:0000313" key="2">
    <source>
        <dbReference type="Proteomes" id="UP000283210"/>
    </source>
</evidence>
<organism evidence="1 2">
    <name type="scientific">Oryzias javanicus</name>
    <name type="common">Javanese ricefish</name>
    <name type="synonym">Aplocheilus javanicus</name>
    <dbReference type="NCBI Taxonomy" id="123683"/>
    <lineage>
        <taxon>Eukaryota</taxon>
        <taxon>Metazoa</taxon>
        <taxon>Chordata</taxon>
        <taxon>Craniata</taxon>
        <taxon>Vertebrata</taxon>
        <taxon>Euteleostomi</taxon>
        <taxon>Actinopterygii</taxon>
        <taxon>Neopterygii</taxon>
        <taxon>Teleostei</taxon>
        <taxon>Neoteleostei</taxon>
        <taxon>Acanthomorphata</taxon>
        <taxon>Ovalentaria</taxon>
        <taxon>Atherinomorphae</taxon>
        <taxon>Beloniformes</taxon>
        <taxon>Adrianichthyidae</taxon>
        <taxon>Oryziinae</taxon>
        <taxon>Oryzias</taxon>
    </lineage>
</organism>
<protein>
    <submittedName>
        <fullName evidence="1">Uncharacterized protein</fullName>
    </submittedName>
</protein>
<evidence type="ECO:0000313" key="1">
    <source>
        <dbReference type="EMBL" id="RVE62464.1"/>
    </source>
</evidence>
<keyword evidence="2" id="KW-1185">Reference proteome</keyword>
<dbReference type="EMBL" id="CM012452">
    <property type="protein sequence ID" value="RVE62464.1"/>
    <property type="molecule type" value="Genomic_DNA"/>
</dbReference>
<gene>
    <name evidence="1" type="ORF">OJAV_G00157100</name>
</gene>
<proteinExistence type="predicted"/>
<name>A0A437CIT9_ORYJA</name>
<dbReference type="AlphaFoldDB" id="A0A437CIT9"/>
<accession>A0A437CIT9</accession>
<sequence>MFGQQLTLYSKNFLPEMERIQQLVSFHFNLCSDAIFAFPCQHRWMSHCTKAVTVSQEGRLNYHFQGCALHQRGTHIYRQDSHKHP</sequence>